<evidence type="ECO:0000256" key="3">
    <source>
        <dbReference type="ARBA" id="ARBA00012483"/>
    </source>
</evidence>
<keyword evidence="6" id="KW-0479">Metal-binding</keyword>
<evidence type="ECO:0000256" key="4">
    <source>
        <dbReference type="ARBA" id="ARBA00022679"/>
    </source>
</evidence>
<evidence type="ECO:0000256" key="11">
    <source>
        <dbReference type="ARBA" id="ARBA00023136"/>
    </source>
</evidence>
<name>A0A1I4RUL2_9PROT</name>
<comment type="catalytic activity">
    <reaction evidence="1">
        <text>S-ubiquitinyl-[E2 ubiquitin-conjugating enzyme]-L-cysteine + [acceptor protein]-L-lysine = [E2 ubiquitin-conjugating enzyme]-L-cysteine + N(6)-ubiquitinyl-[acceptor protein]-L-lysine.</text>
        <dbReference type="EC" id="2.3.2.27"/>
    </reaction>
</comment>
<feature type="transmembrane region" description="Helical" evidence="12">
    <location>
        <begin position="6"/>
        <end position="24"/>
    </location>
</feature>
<dbReference type="EMBL" id="FOUB01000035">
    <property type="protein sequence ID" value="SFM55710.1"/>
    <property type="molecule type" value="Genomic_DNA"/>
</dbReference>
<evidence type="ECO:0000256" key="6">
    <source>
        <dbReference type="ARBA" id="ARBA00022723"/>
    </source>
</evidence>
<evidence type="ECO:0000256" key="12">
    <source>
        <dbReference type="SAM" id="Phobius"/>
    </source>
</evidence>
<gene>
    <name evidence="14" type="ORF">SAMN05421863_103522</name>
</gene>
<keyword evidence="11 12" id="KW-0472">Membrane</keyword>
<dbReference type="RefSeq" id="WP_074905918.1">
    <property type="nucleotide sequence ID" value="NZ_FOUB01000035.1"/>
</dbReference>
<dbReference type="AlphaFoldDB" id="A0A1I4RUL2"/>
<dbReference type="OrthoDB" id="7013907at2"/>
<dbReference type="EC" id="2.3.2.27" evidence="3"/>
<protein>
    <recommendedName>
        <fullName evidence="3">RING-type E3 ubiquitin transferase</fullName>
        <ecNumber evidence="3">2.3.2.27</ecNumber>
    </recommendedName>
</protein>
<evidence type="ECO:0000256" key="9">
    <source>
        <dbReference type="ARBA" id="ARBA00022833"/>
    </source>
</evidence>
<keyword evidence="7" id="KW-0863">Zinc-finger</keyword>
<dbReference type="Proteomes" id="UP000183287">
    <property type="component" value="Unassembled WGS sequence"/>
</dbReference>
<dbReference type="PROSITE" id="PS50222">
    <property type="entry name" value="EF_HAND_2"/>
    <property type="match status" value="1"/>
</dbReference>
<dbReference type="GO" id="GO:0005509">
    <property type="term" value="F:calcium ion binding"/>
    <property type="evidence" value="ECO:0007669"/>
    <property type="project" value="InterPro"/>
</dbReference>
<feature type="transmembrane region" description="Helical" evidence="12">
    <location>
        <begin position="275"/>
        <end position="294"/>
    </location>
</feature>
<dbReference type="Pfam" id="PF12483">
    <property type="entry name" value="GIDE"/>
    <property type="match status" value="1"/>
</dbReference>
<evidence type="ECO:0000259" key="13">
    <source>
        <dbReference type="PROSITE" id="PS50222"/>
    </source>
</evidence>
<keyword evidence="14" id="KW-0436">Ligase</keyword>
<dbReference type="GO" id="GO:0016874">
    <property type="term" value="F:ligase activity"/>
    <property type="evidence" value="ECO:0007669"/>
    <property type="project" value="UniProtKB-KW"/>
</dbReference>
<dbReference type="InterPro" id="IPR002048">
    <property type="entry name" value="EF_hand_dom"/>
</dbReference>
<keyword evidence="9" id="KW-0862">Zinc</keyword>
<evidence type="ECO:0000313" key="14">
    <source>
        <dbReference type="EMBL" id="SFM55710.1"/>
    </source>
</evidence>
<evidence type="ECO:0000256" key="5">
    <source>
        <dbReference type="ARBA" id="ARBA00022692"/>
    </source>
</evidence>
<dbReference type="GO" id="GO:0008270">
    <property type="term" value="F:zinc ion binding"/>
    <property type="evidence" value="ECO:0007669"/>
    <property type="project" value="UniProtKB-KW"/>
</dbReference>
<dbReference type="GO" id="GO:0061630">
    <property type="term" value="F:ubiquitin protein ligase activity"/>
    <property type="evidence" value="ECO:0007669"/>
    <property type="project" value="UniProtKB-EC"/>
</dbReference>
<dbReference type="InterPro" id="IPR022170">
    <property type="entry name" value="MUL1-like"/>
</dbReference>
<reference evidence="15" key="1">
    <citation type="submission" date="2016-10" db="EMBL/GenBank/DDBJ databases">
        <authorList>
            <person name="Varghese N."/>
            <person name="Submissions S."/>
        </authorList>
    </citation>
    <scope>NUCLEOTIDE SEQUENCE [LARGE SCALE GENOMIC DNA]</scope>
    <source>
        <strain evidence="15">Nm44</strain>
    </source>
</reference>
<accession>A0A1I4RUL2</accession>
<keyword evidence="4" id="KW-0808">Transferase</keyword>
<dbReference type="InterPro" id="IPR018247">
    <property type="entry name" value="EF_Hand_1_Ca_BS"/>
</dbReference>
<organism evidence="14 15">
    <name type="scientific">Nitrosomonas communis</name>
    <dbReference type="NCBI Taxonomy" id="44574"/>
    <lineage>
        <taxon>Bacteria</taxon>
        <taxon>Pseudomonadati</taxon>
        <taxon>Pseudomonadota</taxon>
        <taxon>Betaproteobacteria</taxon>
        <taxon>Nitrosomonadales</taxon>
        <taxon>Nitrosomonadaceae</taxon>
        <taxon>Nitrosomonas</taxon>
    </lineage>
</organism>
<dbReference type="GO" id="GO:0016020">
    <property type="term" value="C:membrane"/>
    <property type="evidence" value="ECO:0007669"/>
    <property type="project" value="UniProtKB-SubCell"/>
</dbReference>
<evidence type="ECO:0000313" key="15">
    <source>
        <dbReference type="Proteomes" id="UP000183287"/>
    </source>
</evidence>
<evidence type="ECO:0000256" key="10">
    <source>
        <dbReference type="ARBA" id="ARBA00022989"/>
    </source>
</evidence>
<keyword evidence="15" id="KW-1185">Reference proteome</keyword>
<dbReference type="GO" id="GO:0016567">
    <property type="term" value="P:protein ubiquitination"/>
    <property type="evidence" value="ECO:0007669"/>
    <property type="project" value="InterPro"/>
</dbReference>
<dbReference type="PROSITE" id="PS00018">
    <property type="entry name" value="EF_HAND_1"/>
    <property type="match status" value="1"/>
</dbReference>
<evidence type="ECO:0000256" key="8">
    <source>
        <dbReference type="ARBA" id="ARBA00022786"/>
    </source>
</evidence>
<sequence length="298" mass="35188">MYLFELSATILIALISFYIFFRNWKQLRFIEDTLTAKLCSAHQGYIELEGKGYPIHDQLIYAPLSNNQCIWYHSLIEYQETFLHKGRSQARWNIIYQNVSNQQFMLSDGTNSCLVDPDGAKIQSDIKLVWYGNTEWPTTTQILESQSMLNIGSKHYRYQERLIIPRQSLYIIGQFKTLPSHTNQSVREMMRDLIDNWKKDKLQLLTRFDTNKDGEIDQEEWESARLAAQLQAQQIYLERPVEQDVSIITKPDISQRPFIISVYPQKLLIKKYRQVAFSAFALCLMVMGYIVWLMRTYH</sequence>
<keyword evidence="5 12" id="KW-0812">Transmembrane</keyword>
<evidence type="ECO:0000256" key="2">
    <source>
        <dbReference type="ARBA" id="ARBA00004141"/>
    </source>
</evidence>
<keyword evidence="10 12" id="KW-1133">Transmembrane helix</keyword>
<evidence type="ECO:0000256" key="7">
    <source>
        <dbReference type="ARBA" id="ARBA00022771"/>
    </source>
</evidence>
<comment type="subcellular location">
    <subcellularLocation>
        <location evidence="2">Membrane</location>
        <topology evidence="2">Multi-pass membrane protein</topology>
    </subcellularLocation>
</comment>
<feature type="domain" description="EF-hand" evidence="13">
    <location>
        <begin position="196"/>
        <end position="231"/>
    </location>
</feature>
<keyword evidence="8" id="KW-0833">Ubl conjugation pathway</keyword>
<evidence type="ECO:0000256" key="1">
    <source>
        <dbReference type="ARBA" id="ARBA00000900"/>
    </source>
</evidence>
<proteinExistence type="predicted"/>